<keyword evidence="10" id="KW-1185">Reference proteome</keyword>
<dbReference type="Pfam" id="PF00860">
    <property type="entry name" value="Xan_ur_permease"/>
    <property type="match status" value="2"/>
</dbReference>
<feature type="transmembrane region" description="Helical" evidence="7">
    <location>
        <begin position="67"/>
        <end position="86"/>
    </location>
</feature>
<evidence type="ECO:0008006" key="11">
    <source>
        <dbReference type="Google" id="ProtNLM"/>
    </source>
</evidence>
<dbReference type="EMBL" id="CAKOGP040001781">
    <property type="protein sequence ID" value="CAJ1951326.1"/>
    <property type="molecule type" value="Genomic_DNA"/>
</dbReference>
<evidence type="ECO:0000256" key="7">
    <source>
        <dbReference type="SAM" id="Phobius"/>
    </source>
</evidence>
<feature type="transmembrane region" description="Helical" evidence="7">
    <location>
        <begin position="109"/>
        <end position="131"/>
    </location>
</feature>
<feature type="transmembrane region" description="Helical" evidence="7">
    <location>
        <begin position="143"/>
        <end position="166"/>
    </location>
</feature>
<dbReference type="GO" id="GO:0005886">
    <property type="term" value="C:plasma membrane"/>
    <property type="evidence" value="ECO:0007669"/>
    <property type="project" value="TreeGrafter"/>
</dbReference>
<proteinExistence type="inferred from homology"/>
<dbReference type="InterPro" id="IPR006042">
    <property type="entry name" value="Xan_ur_permease"/>
</dbReference>
<dbReference type="Proteomes" id="UP001295423">
    <property type="component" value="Unassembled WGS sequence"/>
</dbReference>
<feature type="transmembrane region" description="Helical" evidence="7">
    <location>
        <begin position="493"/>
        <end position="511"/>
    </location>
</feature>
<feature type="transmembrane region" description="Helical" evidence="7">
    <location>
        <begin position="339"/>
        <end position="361"/>
    </location>
</feature>
<comment type="subcellular location">
    <subcellularLocation>
        <location evidence="1">Membrane</location>
        <topology evidence="1">Multi-pass membrane protein</topology>
    </subcellularLocation>
</comment>
<dbReference type="NCBIfam" id="TIGR00801">
    <property type="entry name" value="ncs2"/>
    <property type="match status" value="1"/>
</dbReference>
<dbReference type="PANTHER" id="PTHR42810:SF2">
    <property type="entry name" value="PURINE PERMEASE C1399.01C-RELATED"/>
    <property type="match status" value="1"/>
</dbReference>
<dbReference type="PANTHER" id="PTHR42810">
    <property type="entry name" value="PURINE PERMEASE C1399.01C-RELATED"/>
    <property type="match status" value="1"/>
</dbReference>
<evidence type="ECO:0000256" key="2">
    <source>
        <dbReference type="ARBA" id="ARBA00008821"/>
    </source>
</evidence>
<evidence type="ECO:0000256" key="4">
    <source>
        <dbReference type="ARBA" id="ARBA00022692"/>
    </source>
</evidence>
<dbReference type="GO" id="GO:0042907">
    <property type="term" value="F:xanthine transmembrane transporter activity"/>
    <property type="evidence" value="ECO:0007669"/>
    <property type="project" value="TreeGrafter"/>
</dbReference>
<evidence type="ECO:0000256" key="1">
    <source>
        <dbReference type="ARBA" id="ARBA00004141"/>
    </source>
</evidence>
<reference evidence="8" key="1">
    <citation type="submission" date="2023-08" db="EMBL/GenBank/DDBJ databases">
        <authorList>
            <person name="Audoor S."/>
            <person name="Bilcke G."/>
        </authorList>
    </citation>
    <scope>NUCLEOTIDE SEQUENCE</scope>
</reference>
<feature type="transmembrane region" description="Helical" evidence="7">
    <location>
        <begin position="303"/>
        <end position="319"/>
    </location>
</feature>
<accession>A0AAD2FS03</accession>
<evidence type="ECO:0000256" key="6">
    <source>
        <dbReference type="ARBA" id="ARBA00023136"/>
    </source>
</evidence>
<protein>
    <recommendedName>
        <fullName evidence="11">Purine permease</fullName>
    </recommendedName>
</protein>
<feature type="transmembrane region" description="Helical" evidence="7">
    <location>
        <begin position="432"/>
        <end position="454"/>
    </location>
</feature>
<feature type="transmembrane region" description="Helical" evidence="7">
    <location>
        <begin position="460"/>
        <end position="481"/>
    </location>
</feature>
<feature type="transmembrane region" description="Helical" evidence="7">
    <location>
        <begin position="208"/>
        <end position="227"/>
    </location>
</feature>
<evidence type="ECO:0000313" key="10">
    <source>
        <dbReference type="Proteomes" id="UP001295423"/>
    </source>
</evidence>
<evidence type="ECO:0000313" key="8">
    <source>
        <dbReference type="EMBL" id="CAJ1951324.1"/>
    </source>
</evidence>
<sequence length="595" mass="64552">MSTEEQEKPTTTEEELPIEGKPMSFRDSFMGEKGKYDYGALCMPNIPFCGKPNQQVNFYGRDEPIPIFLALIMGLQHCFAMVGGLITPPLVVFRFTVCGFPFCADLEQYAISAALITSGFCSIFNVAQFAIPFSEKITGKAYYVGSGVLSVLGTSFTFLPIYEIAIAQMKQDGMSGEAAYGAMLGTSMVCCLLELFLSFMPIRIIKKIFPPIVTSITVILIGVALTGTGMKYWGGGVVCAEMGWQTHASIVAQDLSFGPPFPTCTAGETSYMYGDPRYIGLGFSVLAFLVVIEMWGSVFMKNCNVLLALLFGYMIAGLAPEKYVAQDNIELAEPITFLWVYTFPISVYAPAIIPMLIAYLVTTVETVGDITAVYEASLLDTNTEEYNDSIQGGLTADGVMSIVSALFTSMPNTTFSQNNGVIALTKCASRRAGYACAFWLIFFGVLSKVAGVITSIPDCVLGGMTIFLFANVLASGIKLASEVDLQHSRRNRFILAFSLALGVGVTVWPYAFMDRRASPYTAAFWPCADCNNTMKGLRNGVSIFLSTGYCVGTVVAMILNGILPADAEIIYFDEKHKNTADEKKASDEPEDETAA</sequence>
<keyword evidence="3" id="KW-0813">Transport</keyword>
<organism evidence="8 10">
    <name type="scientific">Cylindrotheca closterium</name>
    <dbReference type="NCBI Taxonomy" id="2856"/>
    <lineage>
        <taxon>Eukaryota</taxon>
        <taxon>Sar</taxon>
        <taxon>Stramenopiles</taxon>
        <taxon>Ochrophyta</taxon>
        <taxon>Bacillariophyta</taxon>
        <taxon>Bacillariophyceae</taxon>
        <taxon>Bacillariophycidae</taxon>
        <taxon>Bacillariales</taxon>
        <taxon>Bacillariaceae</taxon>
        <taxon>Cylindrotheca</taxon>
    </lineage>
</organism>
<keyword evidence="4 7" id="KW-0812">Transmembrane</keyword>
<dbReference type="EMBL" id="CAKOGP040001781">
    <property type="protein sequence ID" value="CAJ1951324.1"/>
    <property type="molecule type" value="Genomic_DNA"/>
</dbReference>
<comment type="similarity">
    <text evidence="2">Belongs to the nucleobase:cation symporter-2 (NCS2) (TC 2.A.40) family.</text>
</comment>
<feature type="transmembrane region" description="Helical" evidence="7">
    <location>
        <begin position="178"/>
        <end position="196"/>
    </location>
</feature>
<evidence type="ECO:0000313" key="9">
    <source>
        <dbReference type="EMBL" id="CAJ1951326.1"/>
    </source>
</evidence>
<gene>
    <name evidence="8" type="ORF">CYCCA115_LOCUS13017</name>
    <name evidence="9" type="ORF">CYCCA115_LOCUS13018</name>
</gene>
<feature type="transmembrane region" description="Helical" evidence="7">
    <location>
        <begin position="278"/>
        <end position="296"/>
    </location>
</feature>
<keyword evidence="5 7" id="KW-1133">Transmembrane helix</keyword>
<evidence type="ECO:0000256" key="5">
    <source>
        <dbReference type="ARBA" id="ARBA00022989"/>
    </source>
</evidence>
<evidence type="ECO:0000256" key="3">
    <source>
        <dbReference type="ARBA" id="ARBA00022448"/>
    </source>
</evidence>
<name>A0AAD2FS03_9STRA</name>
<comment type="caution">
    <text evidence="8">The sequence shown here is derived from an EMBL/GenBank/DDBJ whole genome shotgun (WGS) entry which is preliminary data.</text>
</comment>
<feature type="transmembrane region" description="Helical" evidence="7">
    <location>
        <begin position="541"/>
        <end position="563"/>
    </location>
</feature>
<keyword evidence="6 7" id="KW-0472">Membrane</keyword>
<dbReference type="AlphaFoldDB" id="A0AAD2FS03"/>
<dbReference type="InterPro" id="IPR006043">
    <property type="entry name" value="NCS2"/>
</dbReference>